<organism evidence="6 7">
    <name type="scientific">Chloropicon primus</name>
    <dbReference type="NCBI Taxonomy" id="1764295"/>
    <lineage>
        <taxon>Eukaryota</taxon>
        <taxon>Viridiplantae</taxon>
        <taxon>Chlorophyta</taxon>
        <taxon>Chloropicophyceae</taxon>
        <taxon>Chloropicales</taxon>
        <taxon>Chloropicaceae</taxon>
        <taxon>Chloropicon</taxon>
    </lineage>
</organism>
<dbReference type="Proteomes" id="UP000316726">
    <property type="component" value="Chromosome 1"/>
</dbReference>
<keyword evidence="2 4" id="KW-0694">RNA-binding</keyword>
<feature type="domain" description="RRM" evidence="5">
    <location>
        <begin position="25"/>
        <end position="86"/>
    </location>
</feature>
<name>A0A5B8MC20_9CHLO</name>
<dbReference type="GO" id="GO:0003729">
    <property type="term" value="F:mRNA binding"/>
    <property type="evidence" value="ECO:0007669"/>
    <property type="project" value="TreeGrafter"/>
</dbReference>
<dbReference type="OrthoDB" id="446113at2759"/>
<comment type="subcellular location">
    <subcellularLocation>
        <location evidence="1">Nucleus</location>
    </subcellularLocation>
</comment>
<dbReference type="InterPro" id="IPR051945">
    <property type="entry name" value="RRM_MRD1_RNA_proc_ribogen"/>
</dbReference>
<keyword evidence="7" id="KW-1185">Reference proteome</keyword>
<dbReference type="PANTHER" id="PTHR48039:SF1">
    <property type="entry name" value="RNA BINDING MOTIF PROTEIN 14 ISOFORM X1"/>
    <property type="match status" value="1"/>
</dbReference>
<evidence type="ECO:0000313" key="7">
    <source>
        <dbReference type="Proteomes" id="UP000316726"/>
    </source>
</evidence>
<keyword evidence="3" id="KW-0539">Nucleus</keyword>
<evidence type="ECO:0000313" key="6">
    <source>
        <dbReference type="EMBL" id="QDZ17893.1"/>
    </source>
</evidence>
<dbReference type="InterPro" id="IPR035979">
    <property type="entry name" value="RBD_domain_sf"/>
</dbReference>
<evidence type="ECO:0000256" key="3">
    <source>
        <dbReference type="ARBA" id="ARBA00023242"/>
    </source>
</evidence>
<evidence type="ECO:0000259" key="5">
    <source>
        <dbReference type="PROSITE" id="PS50102"/>
    </source>
</evidence>
<dbReference type="Pfam" id="PF00076">
    <property type="entry name" value="RRM_1"/>
    <property type="match status" value="1"/>
</dbReference>
<dbReference type="PROSITE" id="PS50102">
    <property type="entry name" value="RRM"/>
    <property type="match status" value="1"/>
</dbReference>
<proteinExistence type="predicted"/>
<protein>
    <recommendedName>
        <fullName evidence="5">RRM domain-containing protein</fullName>
    </recommendedName>
</protein>
<dbReference type="PANTHER" id="PTHR48039">
    <property type="entry name" value="RNA-BINDING MOTIF PROTEIN 14B"/>
    <property type="match status" value="1"/>
</dbReference>
<accession>A0A5B8MC20</accession>
<dbReference type="InterPro" id="IPR012677">
    <property type="entry name" value="Nucleotide-bd_a/b_plait_sf"/>
</dbReference>
<evidence type="ECO:0000256" key="4">
    <source>
        <dbReference type="PROSITE-ProRule" id="PRU00176"/>
    </source>
</evidence>
<sequence length="103" mass="11212">MDTWQAKWKPPRPVHRNPCLVVGCTDEGALKEAFAKFGTVETVFAPKGENFAFVHFEDKYDAENAMNAMNGTTIGGKTVQVTDGKTANKHVAAWRTSLVGAAK</sequence>
<reference evidence="6 7" key="1">
    <citation type="submission" date="2018-07" db="EMBL/GenBank/DDBJ databases">
        <title>The complete nuclear genome of the prasinophyte Chloropicon primus (CCMP1205).</title>
        <authorList>
            <person name="Pombert J.-F."/>
            <person name="Otis C."/>
            <person name="Turmel M."/>
            <person name="Lemieux C."/>
        </authorList>
    </citation>
    <scope>NUCLEOTIDE SEQUENCE [LARGE SCALE GENOMIC DNA]</scope>
    <source>
        <strain evidence="6 7">CCMP1205</strain>
    </source>
</reference>
<dbReference type="EMBL" id="CP031034">
    <property type="protein sequence ID" value="QDZ17893.1"/>
    <property type="molecule type" value="Genomic_DNA"/>
</dbReference>
<gene>
    <name evidence="6" type="ORF">A3770_01p04110</name>
</gene>
<dbReference type="AlphaFoldDB" id="A0A5B8MC20"/>
<dbReference type="SUPFAM" id="SSF54928">
    <property type="entry name" value="RNA-binding domain, RBD"/>
    <property type="match status" value="1"/>
</dbReference>
<dbReference type="STRING" id="1764295.A0A5B8MC20"/>
<dbReference type="GO" id="GO:0005730">
    <property type="term" value="C:nucleolus"/>
    <property type="evidence" value="ECO:0007669"/>
    <property type="project" value="TreeGrafter"/>
</dbReference>
<evidence type="ECO:0000256" key="1">
    <source>
        <dbReference type="ARBA" id="ARBA00004123"/>
    </source>
</evidence>
<dbReference type="Gene3D" id="3.30.70.330">
    <property type="match status" value="1"/>
</dbReference>
<dbReference type="SMART" id="SM00360">
    <property type="entry name" value="RRM"/>
    <property type="match status" value="1"/>
</dbReference>
<evidence type="ECO:0000256" key="2">
    <source>
        <dbReference type="ARBA" id="ARBA00022884"/>
    </source>
</evidence>
<dbReference type="InterPro" id="IPR000504">
    <property type="entry name" value="RRM_dom"/>
</dbReference>
<dbReference type="CDD" id="cd00590">
    <property type="entry name" value="RRM_SF"/>
    <property type="match status" value="1"/>
</dbReference>